<feature type="compositionally biased region" description="Low complexity" evidence="2">
    <location>
        <begin position="178"/>
        <end position="200"/>
    </location>
</feature>
<feature type="compositionally biased region" description="Basic and acidic residues" evidence="2">
    <location>
        <begin position="120"/>
        <end position="129"/>
    </location>
</feature>
<proteinExistence type="predicted"/>
<evidence type="ECO:0000256" key="1">
    <source>
        <dbReference type="SAM" id="Coils"/>
    </source>
</evidence>
<feature type="compositionally biased region" description="Low complexity" evidence="2">
    <location>
        <begin position="428"/>
        <end position="444"/>
    </location>
</feature>
<protein>
    <recommendedName>
        <fullName evidence="5">DUF4048 domain-containing protein</fullName>
    </recommendedName>
</protein>
<dbReference type="OrthoDB" id="4097086at2759"/>
<sequence length="575" mass="63132">MTNYLLQICAFDRFSCLLDDQHHLAQATNRALVARASAAASRIWRRRASKALSTPLLLHKRRLTAGFHSLQKLLQRRLDMASHQELRRRSSAADRAPVEPLLTAMATATTFASSTTTSPTREELRRNVDDTTATEAMPPPPAPADDAISLRRSRTTSISTRNANRLSLTLPIAPPTSDPSRPTPTNALPSLPGSPAPASAITTPSGAGPNEFIIAIAAQERKVLELREQLAHAEAELTSLKRQWTLQEGRQKKVEARRLETQRALASEDDSISSQRLAELDRRKILLQGQTTPTTPGRRRVIRGGHARTLSLLSPVKTDSDFSTLQNTEVKLQRTASQLSHHSNYSNFDLPKRASWQPRTQTVTPSVPSFVEDFRIGFRAFVEDIRQITVGDEPITGQALHDGSAGDQDTVRATPTPRPKVSNAFDLPSPAAGTPTPSSSTEGAAQDKEKAKLGKNKHFSWTPLTIDSLDDNGWSNWESPASTKSARWSGSTINSSSGTDHDTTFDTELSEDAETPSKPKPQNESVLRSPKLEEILPTVVNRLKPSNIKRTANHLLDEWEKSLTAPDVNDKENTA</sequence>
<feature type="compositionally biased region" description="Polar residues" evidence="2">
    <location>
        <begin position="335"/>
        <end position="347"/>
    </location>
</feature>
<feature type="coiled-coil region" evidence="1">
    <location>
        <begin position="216"/>
        <end position="243"/>
    </location>
</feature>
<feature type="region of interest" description="Disordered" evidence="2">
    <location>
        <begin position="479"/>
        <end position="531"/>
    </location>
</feature>
<feature type="region of interest" description="Disordered" evidence="2">
    <location>
        <begin position="335"/>
        <end position="363"/>
    </location>
</feature>
<evidence type="ECO:0000313" key="3">
    <source>
        <dbReference type="EMBL" id="KAH7318467.1"/>
    </source>
</evidence>
<gene>
    <name evidence="3" type="ORF">B0I35DRAFT_478973</name>
</gene>
<comment type="caution">
    <text evidence="3">The sequence shown here is derived from an EMBL/GenBank/DDBJ whole genome shotgun (WGS) entry which is preliminary data.</text>
</comment>
<feature type="compositionally biased region" description="Low complexity" evidence="2">
    <location>
        <begin position="105"/>
        <end position="119"/>
    </location>
</feature>
<keyword evidence="1" id="KW-0175">Coiled coil</keyword>
<organism evidence="3 4">
    <name type="scientific">Stachybotrys elegans</name>
    <dbReference type="NCBI Taxonomy" id="80388"/>
    <lineage>
        <taxon>Eukaryota</taxon>
        <taxon>Fungi</taxon>
        <taxon>Dikarya</taxon>
        <taxon>Ascomycota</taxon>
        <taxon>Pezizomycotina</taxon>
        <taxon>Sordariomycetes</taxon>
        <taxon>Hypocreomycetidae</taxon>
        <taxon>Hypocreales</taxon>
        <taxon>Stachybotryaceae</taxon>
        <taxon>Stachybotrys</taxon>
    </lineage>
</organism>
<evidence type="ECO:0000256" key="2">
    <source>
        <dbReference type="SAM" id="MobiDB-lite"/>
    </source>
</evidence>
<dbReference type="EMBL" id="JAGPNK010000007">
    <property type="protein sequence ID" value="KAH7318467.1"/>
    <property type="molecule type" value="Genomic_DNA"/>
</dbReference>
<feature type="region of interest" description="Disordered" evidence="2">
    <location>
        <begin position="394"/>
        <end position="456"/>
    </location>
</feature>
<keyword evidence="4" id="KW-1185">Reference proteome</keyword>
<dbReference type="Proteomes" id="UP000813444">
    <property type="component" value="Unassembled WGS sequence"/>
</dbReference>
<feature type="region of interest" description="Disordered" evidence="2">
    <location>
        <begin position="105"/>
        <end position="205"/>
    </location>
</feature>
<dbReference type="AlphaFoldDB" id="A0A8K0SRJ1"/>
<name>A0A8K0SRJ1_9HYPO</name>
<feature type="compositionally biased region" description="Polar residues" evidence="2">
    <location>
        <begin position="479"/>
        <end position="498"/>
    </location>
</feature>
<evidence type="ECO:0008006" key="5">
    <source>
        <dbReference type="Google" id="ProtNLM"/>
    </source>
</evidence>
<reference evidence="3" key="1">
    <citation type="journal article" date="2021" name="Nat. Commun.">
        <title>Genetic determinants of endophytism in the Arabidopsis root mycobiome.</title>
        <authorList>
            <person name="Mesny F."/>
            <person name="Miyauchi S."/>
            <person name="Thiergart T."/>
            <person name="Pickel B."/>
            <person name="Atanasova L."/>
            <person name="Karlsson M."/>
            <person name="Huettel B."/>
            <person name="Barry K.W."/>
            <person name="Haridas S."/>
            <person name="Chen C."/>
            <person name="Bauer D."/>
            <person name="Andreopoulos W."/>
            <person name="Pangilinan J."/>
            <person name="LaButti K."/>
            <person name="Riley R."/>
            <person name="Lipzen A."/>
            <person name="Clum A."/>
            <person name="Drula E."/>
            <person name="Henrissat B."/>
            <person name="Kohler A."/>
            <person name="Grigoriev I.V."/>
            <person name="Martin F.M."/>
            <person name="Hacquard S."/>
        </authorList>
    </citation>
    <scope>NUCLEOTIDE SEQUENCE</scope>
    <source>
        <strain evidence="3">MPI-CAGE-CH-0235</strain>
    </source>
</reference>
<accession>A0A8K0SRJ1</accession>
<evidence type="ECO:0000313" key="4">
    <source>
        <dbReference type="Proteomes" id="UP000813444"/>
    </source>
</evidence>